<feature type="region of interest" description="Disordered" evidence="5">
    <location>
        <begin position="496"/>
        <end position="527"/>
    </location>
</feature>
<dbReference type="SMART" id="SM01114">
    <property type="entry name" value="CXC"/>
    <property type="match status" value="2"/>
</dbReference>
<feature type="compositionally biased region" description="Basic residues" evidence="5">
    <location>
        <begin position="104"/>
        <end position="119"/>
    </location>
</feature>
<feature type="compositionally biased region" description="Basic and acidic residues" evidence="5">
    <location>
        <begin position="513"/>
        <end position="527"/>
    </location>
</feature>
<feature type="compositionally biased region" description="Basic and acidic residues" evidence="5">
    <location>
        <begin position="40"/>
        <end position="60"/>
    </location>
</feature>
<evidence type="ECO:0000256" key="4">
    <source>
        <dbReference type="ARBA" id="ARBA00023242"/>
    </source>
</evidence>
<keyword evidence="3" id="KW-0217">Developmental protein</keyword>
<dbReference type="Proteomes" id="UP000504610">
    <property type="component" value="Chromosome 4"/>
</dbReference>
<dbReference type="InterPro" id="IPR033467">
    <property type="entry name" value="Tesmin/TSO1-like_CXC"/>
</dbReference>
<evidence type="ECO:0000256" key="2">
    <source>
        <dbReference type="ARBA" id="ARBA00007267"/>
    </source>
</evidence>
<evidence type="ECO:0000256" key="1">
    <source>
        <dbReference type="ARBA" id="ARBA00004123"/>
    </source>
</evidence>
<dbReference type="PROSITE" id="PS51634">
    <property type="entry name" value="CRC"/>
    <property type="match status" value="1"/>
</dbReference>
<feature type="region of interest" description="Disordered" evidence="5">
    <location>
        <begin position="393"/>
        <end position="418"/>
    </location>
</feature>
<name>A0A6J0MZZ1_RAPSA</name>
<dbReference type="AlphaFoldDB" id="A0A6J0MZZ1"/>
<dbReference type="RefSeq" id="XP_018477256.1">
    <property type="nucleotide sequence ID" value="XM_018621754.2"/>
</dbReference>
<sequence length="527" mass="58500">MEKSDHDLSSNRNPLARQLDFSAAAAAVETKMMDSSSQEGSEKNQSRSVIDSKGDQRDEDLASQEPSGTDESGVKSVEQPPRSPVRSPQPSATEDVTPPPQRPPVHRFSHHPLGKCRVKSKQEPLTPRGQQQTTEAESKDGTPNKLKKHCNCKASRCLKLYCECFASGSYCDGCNCVNCSNNLENETARQEAITGTLERNPDAFKPKIAGSPHGMADLQEDVRQLLILGKHSKGCHCKKSGCLKKYCECYQANVLCSENCRCQDCKNFEGSEERHALLHGSHHVSETYVQHTTNAALNRAVSTSGFLNTPESRKRKSKDASSAVPHLVQNQAVNRVIRNGDTSLFSIPNNKAVFGPPTCTYRSSLSNTIQPRHVRDLCTLLVTKSLDVENKYTDKRRKHEKDPSLDPAQRDANEFNDSPDCVLDSTRMDEKPVSPATRALMCDDEHVITSEKETSARVKASQEKEDVDTTSEIYLEKERQILSSFRDFLIQLSNRGSIKGTNIKTNTNPSRKGPPDEEQRHRDSSCG</sequence>
<feature type="compositionally biased region" description="Basic and acidic residues" evidence="5">
    <location>
        <begin position="400"/>
        <end position="413"/>
    </location>
</feature>
<dbReference type="GeneID" id="108848398"/>
<proteinExistence type="inferred from homology"/>
<feature type="compositionally biased region" description="Low complexity" evidence="5">
    <location>
        <begin position="76"/>
        <end position="91"/>
    </location>
</feature>
<dbReference type="PANTHER" id="PTHR12446">
    <property type="entry name" value="TESMIN/TSO1-RELATED"/>
    <property type="match status" value="1"/>
</dbReference>
<evidence type="ECO:0000313" key="7">
    <source>
        <dbReference type="Proteomes" id="UP000504610"/>
    </source>
</evidence>
<evidence type="ECO:0000313" key="8">
    <source>
        <dbReference type="RefSeq" id="XP_018477256.1"/>
    </source>
</evidence>
<feature type="compositionally biased region" description="Polar residues" evidence="5">
    <location>
        <begin position="496"/>
        <end position="510"/>
    </location>
</feature>
<feature type="region of interest" description="Disordered" evidence="5">
    <location>
        <begin position="303"/>
        <end position="327"/>
    </location>
</feature>
<dbReference type="GO" id="GO:0006355">
    <property type="term" value="P:regulation of DNA-templated transcription"/>
    <property type="evidence" value="ECO:0007669"/>
    <property type="project" value="TreeGrafter"/>
</dbReference>
<dbReference type="Pfam" id="PF03638">
    <property type="entry name" value="TCR"/>
    <property type="match status" value="2"/>
</dbReference>
<evidence type="ECO:0000256" key="3">
    <source>
        <dbReference type="ARBA" id="ARBA00022473"/>
    </source>
</evidence>
<reference evidence="7" key="1">
    <citation type="journal article" date="2019" name="Database">
        <title>The radish genome database (RadishGD): an integrated information resource for radish genomics.</title>
        <authorList>
            <person name="Yu H.J."/>
            <person name="Baek S."/>
            <person name="Lee Y.J."/>
            <person name="Cho A."/>
            <person name="Mun J.H."/>
        </authorList>
    </citation>
    <scope>NUCLEOTIDE SEQUENCE [LARGE SCALE GENOMIC DNA]</scope>
    <source>
        <strain evidence="7">cv. WK10039</strain>
    </source>
</reference>
<keyword evidence="7" id="KW-1185">Reference proteome</keyword>
<organism evidence="7 8">
    <name type="scientific">Raphanus sativus</name>
    <name type="common">Radish</name>
    <name type="synonym">Raphanus raphanistrum var. sativus</name>
    <dbReference type="NCBI Taxonomy" id="3726"/>
    <lineage>
        <taxon>Eukaryota</taxon>
        <taxon>Viridiplantae</taxon>
        <taxon>Streptophyta</taxon>
        <taxon>Embryophyta</taxon>
        <taxon>Tracheophyta</taxon>
        <taxon>Spermatophyta</taxon>
        <taxon>Magnoliopsida</taxon>
        <taxon>eudicotyledons</taxon>
        <taxon>Gunneridae</taxon>
        <taxon>Pentapetalae</taxon>
        <taxon>rosids</taxon>
        <taxon>malvids</taxon>
        <taxon>Brassicales</taxon>
        <taxon>Brassicaceae</taxon>
        <taxon>Brassiceae</taxon>
        <taxon>Raphanus</taxon>
    </lineage>
</organism>
<dbReference type="GO" id="GO:0005634">
    <property type="term" value="C:nucleus"/>
    <property type="evidence" value="ECO:0007669"/>
    <property type="project" value="UniProtKB-SubCell"/>
</dbReference>
<dbReference type="PANTHER" id="PTHR12446:SF46">
    <property type="entry name" value="PROTEIN TESMIN_TSO1-LIKE CXC 7"/>
    <property type="match status" value="1"/>
</dbReference>
<dbReference type="KEGG" id="rsz:108848398"/>
<evidence type="ECO:0000259" key="6">
    <source>
        <dbReference type="PROSITE" id="PS51634"/>
    </source>
</evidence>
<protein>
    <submittedName>
        <fullName evidence="8">Protein tesmin/TSO1-like CXC 7</fullName>
    </submittedName>
</protein>
<evidence type="ECO:0000256" key="5">
    <source>
        <dbReference type="SAM" id="MobiDB-lite"/>
    </source>
</evidence>
<reference evidence="8" key="2">
    <citation type="submission" date="2025-08" db="UniProtKB">
        <authorList>
            <consortium name="RefSeq"/>
        </authorList>
    </citation>
    <scope>IDENTIFICATION</scope>
    <source>
        <tissue evidence="8">Leaf</tissue>
    </source>
</reference>
<comment type="similarity">
    <text evidence="2">Belongs to the lin-54 family.</text>
</comment>
<feature type="region of interest" description="Disordered" evidence="5">
    <location>
        <begin position="1"/>
        <end position="145"/>
    </location>
</feature>
<dbReference type="InterPro" id="IPR005172">
    <property type="entry name" value="CRC"/>
</dbReference>
<comment type="subcellular location">
    <subcellularLocation>
        <location evidence="1">Nucleus</location>
    </subcellularLocation>
</comment>
<gene>
    <name evidence="8" type="primary">LOC108848398</name>
</gene>
<feature type="domain" description="CRC" evidence="6">
    <location>
        <begin position="146"/>
        <end position="270"/>
    </location>
</feature>
<dbReference type="OrthoDB" id="6283463at2759"/>
<accession>A0A6J0MZZ1</accession>
<keyword evidence="4" id="KW-0539">Nucleus</keyword>
<dbReference type="InterPro" id="IPR028307">
    <property type="entry name" value="Lin-54_fam"/>
</dbReference>